<sequence length="179" mass="20436">MSIKQKLNTLLIVALCCICGLLSFPAQAQEVSEKFVLLKRGNNQKNQIKFRVGEVFEYKVADFDFFIQDVIVDIQSDIIVLRENILKPEDVLEVNIYDKDERNQTLKNISQLGMGGGVLFLTGFALTSLIQDGNLNQLEGSWPIPVALFSAGLAMNYVRYRTFKQKRRNKIQLIILYED</sequence>
<accession>A0A951IVB2</accession>
<dbReference type="RefSeq" id="WP_219286494.1">
    <property type="nucleotide sequence ID" value="NZ_RPHB01000001.1"/>
</dbReference>
<keyword evidence="4" id="KW-1185">Reference proteome</keyword>
<proteinExistence type="predicted"/>
<name>A0A951IVB2_9BACT</name>
<evidence type="ECO:0000313" key="3">
    <source>
        <dbReference type="EMBL" id="MBW3466534.1"/>
    </source>
</evidence>
<comment type="caution">
    <text evidence="3">The sequence shown here is derived from an EMBL/GenBank/DDBJ whole genome shotgun (WGS) entry which is preliminary data.</text>
</comment>
<feature type="transmembrane region" description="Helical" evidence="1">
    <location>
        <begin position="142"/>
        <end position="160"/>
    </location>
</feature>
<dbReference type="AlphaFoldDB" id="A0A951IVB2"/>
<feature type="chain" id="PRO_5037199703" evidence="2">
    <location>
        <begin position="29"/>
        <end position="179"/>
    </location>
</feature>
<gene>
    <name evidence="3" type="ORF">EGN73_01735</name>
</gene>
<evidence type="ECO:0000256" key="2">
    <source>
        <dbReference type="SAM" id="SignalP"/>
    </source>
</evidence>
<keyword evidence="1" id="KW-0472">Membrane</keyword>
<feature type="signal peptide" evidence="2">
    <location>
        <begin position="1"/>
        <end position="28"/>
    </location>
</feature>
<dbReference type="EMBL" id="RPHB01000001">
    <property type="protein sequence ID" value="MBW3466534.1"/>
    <property type="molecule type" value="Genomic_DNA"/>
</dbReference>
<reference evidence="3 4" key="1">
    <citation type="journal article" date="2020" name="Syst. Appl. Microbiol.">
        <title>Arthrospiribacter ruber gen. nov., sp. nov., a novel bacterium isolated from Arthrospira cultures.</title>
        <authorList>
            <person name="Waleron M."/>
            <person name="Misztak A."/>
            <person name="Waleron M.M."/>
            <person name="Furmaniak M."/>
            <person name="Mrozik A."/>
            <person name="Waleron K."/>
        </authorList>
    </citation>
    <scope>NUCLEOTIDE SEQUENCE [LARGE SCALE GENOMIC DNA]</scope>
    <source>
        <strain evidence="3 4">DPMB0001</strain>
    </source>
</reference>
<evidence type="ECO:0000313" key="4">
    <source>
        <dbReference type="Proteomes" id="UP000727490"/>
    </source>
</evidence>
<organism evidence="3 4">
    <name type="scientific">Arthrospiribacter ruber</name>
    <dbReference type="NCBI Taxonomy" id="2487934"/>
    <lineage>
        <taxon>Bacteria</taxon>
        <taxon>Pseudomonadati</taxon>
        <taxon>Bacteroidota</taxon>
        <taxon>Cytophagia</taxon>
        <taxon>Cytophagales</taxon>
        <taxon>Cyclobacteriaceae</taxon>
        <taxon>Arthrospiribacter</taxon>
    </lineage>
</organism>
<keyword evidence="1" id="KW-1133">Transmembrane helix</keyword>
<protein>
    <submittedName>
        <fullName evidence="3">Uncharacterized protein</fullName>
    </submittedName>
</protein>
<evidence type="ECO:0000256" key="1">
    <source>
        <dbReference type="SAM" id="Phobius"/>
    </source>
</evidence>
<keyword evidence="2" id="KW-0732">Signal</keyword>
<keyword evidence="1" id="KW-0812">Transmembrane</keyword>
<dbReference type="Proteomes" id="UP000727490">
    <property type="component" value="Unassembled WGS sequence"/>
</dbReference>